<dbReference type="EMBL" id="JAMZMK010000184">
    <property type="protein sequence ID" value="KAI7757104.1"/>
    <property type="molecule type" value="Genomic_DNA"/>
</dbReference>
<dbReference type="AlphaFoldDB" id="A0AAD5GXZ6"/>
<proteinExistence type="predicted"/>
<dbReference type="InterPro" id="IPR037027">
    <property type="entry name" value="YqgF/RNaseH-like_dom_sf"/>
</dbReference>
<evidence type="ECO:0000256" key="1">
    <source>
        <dbReference type="SAM" id="Phobius"/>
    </source>
</evidence>
<keyword evidence="3" id="KW-1185">Reference proteome</keyword>
<gene>
    <name evidence="2" type="ORF">M8C21_034058</name>
</gene>
<dbReference type="PANTHER" id="PTHR33317">
    <property type="entry name" value="POLYNUCLEOTIDYL TRANSFERASE, RIBONUCLEASE H-LIKE SUPERFAMILY PROTEIN"/>
    <property type="match status" value="1"/>
</dbReference>
<evidence type="ECO:0000313" key="2">
    <source>
        <dbReference type="EMBL" id="KAI7757104.1"/>
    </source>
</evidence>
<protein>
    <submittedName>
        <fullName evidence="2">Uncharacterized protein</fullName>
    </submittedName>
</protein>
<dbReference type="InterPro" id="IPR012337">
    <property type="entry name" value="RNaseH-like_sf"/>
</dbReference>
<comment type="caution">
    <text evidence="2">The sequence shown here is derived from an EMBL/GenBank/DDBJ whole genome shotgun (WGS) entry which is preliminary data.</text>
</comment>
<evidence type="ECO:0000313" key="3">
    <source>
        <dbReference type="Proteomes" id="UP001206925"/>
    </source>
</evidence>
<dbReference type="Pfam" id="PF03652">
    <property type="entry name" value="RuvX"/>
    <property type="match status" value="1"/>
</dbReference>
<dbReference type="GO" id="GO:0000967">
    <property type="term" value="P:rRNA 5'-end processing"/>
    <property type="evidence" value="ECO:0007669"/>
    <property type="project" value="TreeGrafter"/>
</dbReference>
<reference evidence="2" key="1">
    <citation type="submission" date="2022-06" db="EMBL/GenBank/DDBJ databases">
        <title>Uncovering the hologenomic basis of an extraordinary plant invasion.</title>
        <authorList>
            <person name="Bieker V.C."/>
            <person name="Martin M.D."/>
            <person name="Gilbert T."/>
            <person name="Hodgins K."/>
            <person name="Battlay P."/>
            <person name="Petersen B."/>
            <person name="Wilson J."/>
        </authorList>
    </citation>
    <scope>NUCLEOTIDE SEQUENCE</scope>
    <source>
        <strain evidence="2">AA19_3_7</strain>
        <tissue evidence="2">Leaf</tissue>
    </source>
</reference>
<feature type="transmembrane region" description="Helical" evidence="1">
    <location>
        <begin position="6"/>
        <end position="22"/>
    </location>
</feature>
<keyword evidence="1" id="KW-1133">Transmembrane helix</keyword>
<keyword evidence="1" id="KW-0472">Membrane</keyword>
<keyword evidence="1" id="KW-0812">Transmembrane</keyword>
<dbReference type="Proteomes" id="UP001206925">
    <property type="component" value="Unassembled WGS sequence"/>
</dbReference>
<accession>A0AAD5GXZ6</accession>
<name>A0AAD5GXZ6_AMBAR</name>
<dbReference type="PANTHER" id="PTHR33317:SF1">
    <property type="entry name" value="POLYNUCLEOTIDYL TRANSFERASE, RIBONUCLEASE H-LIKE SUPERFAMILY PROTEIN"/>
    <property type="match status" value="1"/>
</dbReference>
<feature type="non-terminal residue" evidence="2">
    <location>
        <position position="1"/>
    </location>
</feature>
<dbReference type="InterPro" id="IPR005227">
    <property type="entry name" value="YqgF"/>
</dbReference>
<dbReference type="SUPFAM" id="SSF53098">
    <property type="entry name" value="Ribonuclease H-like"/>
    <property type="match status" value="1"/>
</dbReference>
<organism evidence="2 3">
    <name type="scientific">Ambrosia artemisiifolia</name>
    <name type="common">Common ragweed</name>
    <dbReference type="NCBI Taxonomy" id="4212"/>
    <lineage>
        <taxon>Eukaryota</taxon>
        <taxon>Viridiplantae</taxon>
        <taxon>Streptophyta</taxon>
        <taxon>Embryophyta</taxon>
        <taxon>Tracheophyta</taxon>
        <taxon>Spermatophyta</taxon>
        <taxon>Magnoliopsida</taxon>
        <taxon>eudicotyledons</taxon>
        <taxon>Gunneridae</taxon>
        <taxon>Pentapetalae</taxon>
        <taxon>asterids</taxon>
        <taxon>campanulids</taxon>
        <taxon>Asterales</taxon>
        <taxon>Asteraceae</taxon>
        <taxon>Asteroideae</taxon>
        <taxon>Heliantheae alliance</taxon>
        <taxon>Heliantheae</taxon>
        <taxon>Ambrosia</taxon>
    </lineage>
</organism>
<sequence length="117" mass="13235">MLGCSMLEIILVVFICCSVLVRKKNNIGLMALDFEHLISKLSVSAFVVGYPYENMQKNSENARKLEDVKYTLWNECYTTKNVELLLKPLNLHPVEAKTSSDKFAAVAILQAYLDFAN</sequence>
<dbReference type="Gene3D" id="3.30.420.140">
    <property type="entry name" value="YqgF/RNase H-like domain"/>
    <property type="match status" value="1"/>
</dbReference>